<accession>A0A6B8W373</accession>
<dbReference type="SUPFAM" id="SSF56281">
    <property type="entry name" value="Metallo-hydrolase/oxidoreductase"/>
    <property type="match status" value="1"/>
</dbReference>
<gene>
    <name evidence="2" type="ORF">COCCU_04975</name>
</gene>
<evidence type="ECO:0000313" key="2">
    <source>
        <dbReference type="EMBL" id="QGU06941.1"/>
    </source>
</evidence>
<dbReference type="SMART" id="SM00849">
    <property type="entry name" value="Lactamase_B"/>
    <property type="match status" value="1"/>
</dbReference>
<dbReference type="PANTHER" id="PTHR43546">
    <property type="entry name" value="UPF0173 METAL-DEPENDENT HYDROLASE MJ1163-RELATED"/>
    <property type="match status" value="1"/>
</dbReference>
<dbReference type="AlphaFoldDB" id="A0A6B8W373"/>
<dbReference type="EMBL" id="CP046455">
    <property type="protein sequence ID" value="QGU06941.1"/>
    <property type="molecule type" value="Genomic_DNA"/>
</dbReference>
<dbReference type="Gene3D" id="3.60.15.10">
    <property type="entry name" value="Ribonuclease Z/Hydroxyacylglutathione hydrolase-like"/>
    <property type="match status" value="1"/>
</dbReference>
<dbReference type="InterPro" id="IPR050114">
    <property type="entry name" value="UPF0173_UPF0282_UlaG_hydrolase"/>
</dbReference>
<organism evidence="2 3">
    <name type="scientific">Corynebacterium occultum</name>
    <dbReference type="NCBI Taxonomy" id="2675219"/>
    <lineage>
        <taxon>Bacteria</taxon>
        <taxon>Bacillati</taxon>
        <taxon>Actinomycetota</taxon>
        <taxon>Actinomycetes</taxon>
        <taxon>Mycobacteriales</taxon>
        <taxon>Corynebacteriaceae</taxon>
        <taxon>Corynebacterium</taxon>
    </lineage>
</organism>
<dbReference type="Proteomes" id="UP000424462">
    <property type="component" value="Chromosome"/>
</dbReference>
<protein>
    <submittedName>
        <fullName evidence="2">Metal-dependent hydrolase</fullName>
    </submittedName>
</protein>
<dbReference type="GO" id="GO:0016787">
    <property type="term" value="F:hydrolase activity"/>
    <property type="evidence" value="ECO:0007669"/>
    <property type="project" value="UniProtKB-KW"/>
</dbReference>
<dbReference type="InterPro" id="IPR036866">
    <property type="entry name" value="RibonucZ/Hydroxyglut_hydro"/>
</dbReference>
<evidence type="ECO:0000313" key="3">
    <source>
        <dbReference type="Proteomes" id="UP000424462"/>
    </source>
</evidence>
<dbReference type="RefSeq" id="WP_197088442.1">
    <property type="nucleotide sequence ID" value="NZ_CP046455.1"/>
</dbReference>
<dbReference type="InterPro" id="IPR001279">
    <property type="entry name" value="Metallo-B-lactamas"/>
</dbReference>
<proteinExistence type="predicted"/>
<reference evidence="2 3" key="1">
    <citation type="submission" date="2019-11" db="EMBL/GenBank/DDBJ databases">
        <title>Complete genome sequence of Corynebacterium kalinowskii 1959, a novel Corynebacterium species isolated from soil of a small paddock in Vilsendorf, Germany.</title>
        <authorList>
            <person name="Schaffert L."/>
            <person name="Ruwe M."/>
            <person name="Milse J."/>
            <person name="Hanuschka K."/>
            <person name="Ortseifen V."/>
            <person name="Droste J."/>
            <person name="Brandt D."/>
            <person name="Schlueter L."/>
            <person name="Kutter Y."/>
            <person name="Vinke S."/>
            <person name="Viehoefer P."/>
            <person name="Jacob L."/>
            <person name="Luebke N.-C."/>
            <person name="Schulte-Berndt E."/>
            <person name="Hain C."/>
            <person name="Linder M."/>
            <person name="Schmidt P."/>
            <person name="Wollenschlaeger L."/>
            <person name="Luttermann T."/>
            <person name="Thieme E."/>
            <person name="Hassa J."/>
            <person name="Haak M."/>
            <person name="Wittchen M."/>
            <person name="Mentz A."/>
            <person name="Persicke M."/>
            <person name="Busche T."/>
            <person name="Ruckert C."/>
        </authorList>
    </citation>
    <scope>NUCLEOTIDE SEQUENCE [LARGE SCALE GENOMIC DNA]</scope>
    <source>
        <strain evidence="2 3">2039</strain>
    </source>
</reference>
<keyword evidence="2" id="KW-0378">Hydrolase</keyword>
<sequence length="208" mass="22790">MKITRHVHACVEIEHEGFRIVIDPGGFGAPHDLVTAQAVLITHRHPDHIDTPALLKAVKKNPDLQVYAPVAVAEELPVDIRVVAHGDTFELGGLKIEVLGAKHAINVRVLPVEENVGYLIDGRILHPGDAFHPRADLELVLLPVNGPWVKMLDIEEWLVAFPPKRFIGIHDGIVNSHGLGINEKILNLLATKVGAEYLPLRPGESLDT</sequence>
<dbReference type="Pfam" id="PF13483">
    <property type="entry name" value="Lactamase_B_3"/>
    <property type="match status" value="1"/>
</dbReference>
<feature type="domain" description="Metallo-beta-lactamase" evidence="1">
    <location>
        <begin position="7"/>
        <end position="170"/>
    </location>
</feature>
<evidence type="ECO:0000259" key="1">
    <source>
        <dbReference type="SMART" id="SM00849"/>
    </source>
</evidence>
<dbReference type="KEGG" id="cok:COCCU_04975"/>
<name>A0A6B8W373_9CORY</name>
<keyword evidence="3" id="KW-1185">Reference proteome</keyword>
<dbReference type="PANTHER" id="PTHR43546:SF3">
    <property type="entry name" value="UPF0173 METAL-DEPENDENT HYDROLASE MJ1163"/>
    <property type="match status" value="1"/>
</dbReference>